<keyword evidence="4" id="KW-1185">Reference proteome</keyword>
<protein>
    <submittedName>
        <fullName evidence="3">Uncharacterized protein</fullName>
    </submittedName>
</protein>
<dbReference type="EMBL" id="ML977316">
    <property type="protein sequence ID" value="KAF2118880.1"/>
    <property type="molecule type" value="Genomic_DNA"/>
</dbReference>
<keyword evidence="1" id="KW-0175">Coiled coil</keyword>
<organism evidence="3 4">
    <name type="scientific">Lophiotrema nucula</name>
    <dbReference type="NCBI Taxonomy" id="690887"/>
    <lineage>
        <taxon>Eukaryota</taxon>
        <taxon>Fungi</taxon>
        <taxon>Dikarya</taxon>
        <taxon>Ascomycota</taxon>
        <taxon>Pezizomycotina</taxon>
        <taxon>Dothideomycetes</taxon>
        <taxon>Pleosporomycetidae</taxon>
        <taxon>Pleosporales</taxon>
        <taxon>Lophiotremataceae</taxon>
        <taxon>Lophiotrema</taxon>
    </lineage>
</organism>
<reference evidence="3" key="1">
    <citation type="journal article" date="2020" name="Stud. Mycol.">
        <title>101 Dothideomycetes genomes: a test case for predicting lifestyles and emergence of pathogens.</title>
        <authorList>
            <person name="Haridas S."/>
            <person name="Albert R."/>
            <person name="Binder M."/>
            <person name="Bloem J."/>
            <person name="Labutti K."/>
            <person name="Salamov A."/>
            <person name="Andreopoulos B."/>
            <person name="Baker S."/>
            <person name="Barry K."/>
            <person name="Bills G."/>
            <person name="Bluhm B."/>
            <person name="Cannon C."/>
            <person name="Castanera R."/>
            <person name="Culley D."/>
            <person name="Daum C."/>
            <person name="Ezra D."/>
            <person name="Gonzalez J."/>
            <person name="Henrissat B."/>
            <person name="Kuo A."/>
            <person name="Liang C."/>
            <person name="Lipzen A."/>
            <person name="Lutzoni F."/>
            <person name="Magnuson J."/>
            <person name="Mondo S."/>
            <person name="Nolan M."/>
            <person name="Ohm R."/>
            <person name="Pangilinan J."/>
            <person name="Park H.-J."/>
            <person name="Ramirez L."/>
            <person name="Alfaro M."/>
            <person name="Sun H."/>
            <person name="Tritt A."/>
            <person name="Yoshinaga Y."/>
            <person name="Zwiers L.-H."/>
            <person name="Turgeon B."/>
            <person name="Goodwin S."/>
            <person name="Spatafora J."/>
            <person name="Crous P."/>
            <person name="Grigoriev I."/>
        </authorList>
    </citation>
    <scope>NUCLEOTIDE SEQUENCE</scope>
    <source>
        <strain evidence="3">CBS 627.86</strain>
    </source>
</reference>
<feature type="compositionally biased region" description="Low complexity" evidence="2">
    <location>
        <begin position="483"/>
        <end position="497"/>
    </location>
</feature>
<dbReference type="AlphaFoldDB" id="A0A6A5ZH62"/>
<gene>
    <name evidence="3" type="ORF">BDV96DRAFT_596693</name>
</gene>
<evidence type="ECO:0000256" key="1">
    <source>
        <dbReference type="SAM" id="Coils"/>
    </source>
</evidence>
<name>A0A6A5ZH62_9PLEO</name>
<feature type="region of interest" description="Disordered" evidence="2">
    <location>
        <begin position="483"/>
        <end position="510"/>
    </location>
</feature>
<accession>A0A6A5ZH62</accession>
<evidence type="ECO:0000313" key="4">
    <source>
        <dbReference type="Proteomes" id="UP000799770"/>
    </source>
</evidence>
<dbReference type="OrthoDB" id="4851849at2759"/>
<evidence type="ECO:0000313" key="3">
    <source>
        <dbReference type="EMBL" id="KAF2118880.1"/>
    </source>
</evidence>
<feature type="coiled-coil region" evidence="1">
    <location>
        <begin position="158"/>
        <end position="189"/>
    </location>
</feature>
<dbReference type="Proteomes" id="UP000799770">
    <property type="component" value="Unassembled WGS sequence"/>
</dbReference>
<evidence type="ECO:0000256" key="2">
    <source>
        <dbReference type="SAM" id="MobiDB-lite"/>
    </source>
</evidence>
<proteinExistence type="predicted"/>
<sequence length="728" mass="82985">MSEALSARDMAKLTALVNLVALRHEGQMPGLIREPNEAQMYDTSDAEENSGSLGPVAENNLRQRFLEGLAEMISNHSAWNTPTTVVMQEDKEHGTVDIYVVGVNRPGLNQGEQHAECTELFKALEISLGALQPSSTIELDHINRHRDQPRQSLWDFSIDCYKSEVHRSMEELEETLDEYNEAYEDIVSDMFGLFDEVPQQRDAEMAQVLPKLHGHSCPFAQGGGDRLAQERLLFFAFDTLRVPNMDMRLKRTLGSMFGSKVLRILHQLGRPRAAYHTIVRTAQSLSAFGTTRIHYDISSLDLSFLPGRSMDLRDAFRAARLPFDLPSFNFHIGTRASFNEAINDFFQLQQHSTPIHVELQLLLHLAFDGSFTPFPYIGRSANCKLYGFLFYGLQDYFSTRGYVRKGPTRWPRLNIVDNSCPDVLLQYEKCLGHHLRHKPLETLLQLVGWQPRLTQLMALITSATRSKADHRNVTVLTKYSSSSTSSISISSPASNTSVPIKQPPQKTASHETKSKCALFLSDLMEGLNPHPASNSYLTFGYVACEGEDEHQRLGGIFKELLVDSTDRVGTFNDFCLALEQGTMVQFLDNNGYELFREAIPRLEEFFTTPSASRPTVWRLIQFLRNENATDPDPYMMRDYGFNLCKQRDQVLRLKNVYAQVLQKIDPMKLHYACVEGRLNQLRVEHRIYIEEEDMRFLQNWHAQPGLGREGEDGIRLFKNKWGFGRRGN</sequence>